<keyword evidence="1" id="KW-0479">Metal-binding</keyword>
<evidence type="ECO:0000256" key="3">
    <source>
        <dbReference type="ARBA" id="ARBA00022833"/>
    </source>
</evidence>
<keyword evidence="3" id="KW-0862">Zinc</keyword>
<accession>A0ABR1HAX3</accession>
<gene>
    <name evidence="6" type="ORF">QQZ08_011300</name>
</gene>
<evidence type="ECO:0000313" key="7">
    <source>
        <dbReference type="Proteomes" id="UP001498421"/>
    </source>
</evidence>
<evidence type="ECO:0000256" key="1">
    <source>
        <dbReference type="ARBA" id="ARBA00022723"/>
    </source>
</evidence>
<dbReference type="InterPro" id="IPR013083">
    <property type="entry name" value="Znf_RING/FYVE/PHD"/>
</dbReference>
<dbReference type="PROSITE" id="PS01359">
    <property type="entry name" value="ZF_PHD_1"/>
    <property type="match status" value="1"/>
</dbReference>
<protein>
    <recommendedName>
        <fullName evidence="5">Zinc finger PHD-type domain-containing protein</fullName>
    </recommendedName>
</protein>
<organism evidence="6 7">
    <name type="scientific">Neonectria magnoliae</name>
    <dbReference type="NCBI Taxonomy" id="2732573"/>
    <lineage>
        <taxon>Eukaryota</taxon>
        <taxon>Fungi</taxon>
        <taxon>Dikarya</taxon>
        <taxon>Ascomycota</taxon>
        <taxon>Pezizomycotina</taxon>
        <taxon>Sordariomycetes</taxon>
        <taxon>Hypocreomycetidae</taxon>
        <taxon>Hypocreales</taxon>
        <taxon>Nectriaceae</taxon>
        <taxon>Neonectria</taxon>
    </lineage>
</organism>
<keyword evidence="2" id="KW-0863">Zinc-finger</keyword>
<name>A0ABR1HAX3_9HYPO</name>
<dbReference type="InterPro" id="IPR001965">
    <property type="entry name" value="Znf_PHD"/>
</dbReference>
<feature type="region of interest" description="Disordered" evidence="4">
    <location>
        <begin position="666"/>
        <end position="734"/>
    </location>
</feature>
<dbReference type="InterPro" id="IPR019787">
    <property type="entry name" value="Znf_PHD-finger"/>
</dbReference>
<evidence type="ECO:0000256" key="4">
    <source>
        <dbReference type="SAM" id="MobiDB-lite"/>
    </source>
</evidence>
<feature type="compositionally biased region" description="Acidic residues" evidence="4">
    <location>
        <begin position="218"/>
        <end position="227"/>
    </location>
</feature>
<dbReference type="SUPFAM" id="SSF57903">
    <property type="entry name" value="FYVE/PHD zinc finger"/>
    <property type="match status" value="1"/>
</dbReference>
<feature type="compositionally biased region" description="Basic residues" evidence="4">
    <location>
        <begin position="195"/>
        <end position="214"/>
    </location>
</feature>
<dbReference type="InterPro" id="IPR028938">
    <property type="entry name" value="Rsf1-like"/>
</dbReference>
<feature type="domain" description="Zinc finger PHD-type" evidence="5">
    <location>
        <begin position="426"/>
        <end position="476"/>
    </location>
</feature>
<evidence type="ECO:0000313" key="6">
    <source>
        <dbReference type="EMBL" id="KAK7418313.1"/>
    </source>
</evidence>
<feature type="compositionally biased region" description="Polar residues" evidence="4">
    <location>
        <begin position="553"/>
        <end position="569"/>
    </location>
</feature>
<evidence type="ECO:0000259" key="5">
    <source>
        <dbReference type="SMART" id="SM00249"/>
    </source>
</evidence>
<proteinExistence type="predicted"/>
<keyword evidence="7" id="KW-1185">Reference proteome</keyword>
<dbReference type="Gene3D" id="3.30.40.10">
    <property type="entry name" value="Zinc/RING finger domain, C3HC4 (zinc finger)"/>
    <property type="match status" value="1"/>
</dbReference>
<feature type="compositionally biased region" description="Polar residues" evidence="4">
    <location>
        <begin position="608"/>
        <end position="635"/>
    </location>
</feature>
<dbReference type="SMART" id="SM00249">
    <property type="entry name" value="PHD"/>
    <property type="match status" value="1"/>
</dbReference>
<evidence type="ECO:0000256" key="2">
    <source>
        <dbReference type="ARBA" id="ARBA00022771"/>
    </source>
</evidence>
<dbReference type="PANTHER" id="PTHR14296">
    <property type="entry name" value="REMODELING AND SPACING FACTOR 1"/>
    <property type="match status" value="1"/>
</dbReference>
<feature type="region of interest" description="Disordered" evidence="4">
    <location>
        <begin position="183"/>
        <end position="236"/>
    </location>
</feature>
<dbReference type="Pfam" id="PF00628">
    <property type="entry name" value="PHD"/>
    <property type="match status" value="1"/>
</dbReference>
<dbReference type="InterPro" id="IPR011011">
    <property type="entry name" value="Znf_FYVE_PHD"/>
</dbReference>
<feature type="compositionally biased region" description="Basic and acidic residues" evidence="4">
    <location>
        <begin position="322"/>
        <end position="362"/>
    </location>
</feature>
<sequence length="734" mass="81997">MSLRKRSIRAVDGDSSDSEPSLLHRIRNMWQFANLCQWIYTFGKAAKISDSIDIEEIEAECLKPTSSLLDDIALALLKLVSSHRGLTHEIFDEQARKQYMTKLPSDNPFGDNETPAKFSDFEVLTKIRVLQQLTQWTMIHPERIREKMEEQKDMEQTNWRIEPYGWDADDRTYYVLDDNRVYRSTEPPPSAPPPKAKKSKTWRGGRRPSKRRRTTMSTEDEWADADDAPNKEQLEDDGLGGITWECVAISLADVRSLVDGFRKTRDENEKILRAQLEDHLVPILEKQEEGRKRKELQRERELANLAKMANAKRSSRIAGKVEQQKQEEHAKDEERHRREAEAAKRREDQANLKKERERDSRLVSREKRLQEREARRLQFEDELARLSEDTKSSDGRMSERHLQVEIEKNKLALKEIEQEEEDWVFDCVCGLYGQVDDGTHSVACEKCNIWQHSKCLGITEEAAESLEFQFVCATCLRHEREAKTRPRTTIKLKITNPYTPSEQGQPAPETITPTISAATERLPKHAVSADELEGQKPNGVLGQGLAVVAPDSVNGSSSRGIGHSPNSAPSAERPSLSKVGTGGSPLGAPVIPAPAKLDAGEPERKSRMSNADHQGTGAVSPTASVRTASPSNSFHSLPGGRSFDSALTTPKISRDIYRAAYVQNGTLPAPAGISPTKHSPPRPTDPGSATKISIATPILPPVASLSPSPRPQVLTPPSKPSEPHRPLGSPSIKP</sequence>
<comment type="caution">
    <text evidence="6">The sequence shown here is derived from an EMBL/GenBank/DDBJ whole genome shotgun (WGS) entry which is preliminary data.</text>
</comment>
<dbReference type="Proteomes" id="UP001498421">
    <property type="component" value="Unassembled WGS sequence"/>
</dbReference>
<dbReference type="EMBL" id="JAZAVK010000169">
    <property type="protein sequence ID" value="KAK7418313.1"/>
    <property type="molecule type" value="Genomic_DNA"/>
</dbReference>
<dbReference type="InterPro" id="IPR019786">
    <property type="entry name" value="Zinc_finger_PHD-type_CS"/>
</dbReference>
<feature type="region of interest" description="Disordered" evidence="4">
    <location>
        <begin position="550"/>
        <end position="647"/>
    </location>
</feature>
<feature type="region of interest" description="Disordered" evidence="4">
    <location>
        <begin position="305"/>
        <end position="362"/>
    </location>
</feature>
<reference evidence="6 7" key="1">
    <citation type="journal article" date="2025" name="Microbiol. Resour. Announc.">
        <title>Draft genome sequences for Neonectria magnoliae and Neonectria punicea, canker pathogens of Liriodendron tulipifera and Acer saccharum in West Virginia.</title>
        <authorList>
            <person name="Petronek H.M."/>
            <person name="Kasson M.T."/>
            <person name="Metheny A.M."/>
            <person name="Stauder C.M."/>
            <person name="Lovett B."/>
            <person name="Lynch S.C."/>
            <person name="Garnas J.R."/>
            <person name="Kasson L.R."/>
            <person name="Stajich J.E."/>
        </authorList>
    </citation>
    <scope>NUCLEOTIDE SEQUENCE [LARGE SCALE GENOMIC DNA]</scope>
    <source>
        <strain evidence="6 7">NRRL 64651</strain>
    </source>
</reference>
<dbReference type="PANTHER" id="PTHR14296:SF3">
    <property type="entry name" value="DIKAR, ISOFORM F"/>
    <property type="match status" value="1"/>
</dbReference>